<reference evidence="2 3" key="1">
    <citation type="submission" date="2024-01" db="EMBL/GenBank/DDBJ databases">
        <title>The complete chloroplast genome sequence of Lithospermum erythrorhizon: insights into the phylogenetic relationship among Boraginaceae species and the maternal lineages of purple gromwells.</title>
        <authorList>
            <person name="Okada T."/>
            <person name="Watanabe K."/>
        </authorList>
    </citation>
    <scope>NUCLEOTIDE SEQUENCE [LARGE SCALE GENOMIC DNA]</scope>
</reference>
<dbReference type="Proteomes" id="UP001454036">
    <property type="component" value="Unassembled WGS sequence"/>
</dbReference>
<name>A0AAV3RCT1_LITER</name>
<dbReference type="EMBL" id="BAABME010008404">
    <property type="protein sequence ID" value="GAA0173016.1"/>
    <property type="molecule type" value="Genomic_DNA"/>
</dbReference>
<protein>
    <submittedName>
        <fullName evidence="2">Transmembrane signal receptor</fullName>
    </submittedName>
</protein>
<keyword evidence="3" id="KW-1185">Reference proteome</keyword>
<dbReference type="AlphaFoldDB" id="A0AAV3RCT1"/>
<accession>A0AAV3RCT1</accession>
<feature type="domain" description="Reverse transcriptase Ty1/copia-type" evidence="1">
    <location>
        <begin position="46"/>
        <end position="168"/>
    </location>
</feature>
<evidence type="ECO:0000259" key="1">
    <source>
        <dbReference type="Pfam" id="PF07727"/>
    </source>
</evidence>
<sequence length="168" mass="19055">MQKEITALEDNGTWSMVRLPAGKSRWVPNGCIKLNTTQMGVSRDIKLVLTFLAVAAAKNWKLHQMDVHNAFLHGDLSEEVYMKLPPGFSKNHAGLICKFHKSLYGLIQAPRCWFSKLIAVLQQYGFLQSYSDYSLFTLYKGSIRLHVLIYVDDLIISRNDSAVVSSFK</sequence>
<evidence type="ECO:0000313" key="2">
    <source>
        <dbReference type="EMBL" id="GAA0173016.1"/>
    </source>
</evidence>
<gene>
    <name evidence="2" type="ORF">LIER_26722</name>
</gene>
<dbReference type="SUPFAM" id="SSF56672">
    <property type="entry name" value="DNA/RNA polymerases"/>
    <property type="match status" value="1"/>
</dbReference>
<keyword evidence="2" id="KW-0812">Transmembrane</keyword>
<organism evidence="2 3">
    <name type="scientific">Lithospermum erythrorhizon</name>
    <name type="common">Purple gromwell</name>
    <name type="synonym">Lithospermum officinale var. erythrorhizon</name>
    <dbReference type="NCBI Taxonomy" id="34254"/>
    <lineage>
        <taxon>Eukaryota</taxon>
        <taxon>Viridiplantae</taxon>
        <taxon>Streptophyta</taxon>
        <taxon>Embryophyta</taxon>
        <taxon>Tracheophyta</taxon>
        <taxon>Spermatophyta</taxon>
        <taxon>Magnoliopsida</taxon>
        <taxon>eudicotyledons</taxon>
        <taxon>Gunneridae</taxon>
        <taxon>Pentapetalae</taxon>
        <taxon>asterids</taxon>
        <taxon>lamiids</taxon>
        <taxon>Boraginales</taxon>
        <taxon>Boraginaceae</taxon>
        <taxon>Boraginoideae</taxon>
        <taxon>Lithospermeae</taxon>
        <taxon>Lithospermum</taxon>
    </lineage>
</organism>
<evidence type="ECO:0000313" key="3">
    <source>
        <dbReference type="Proteomes" id="UP001454036"/>
    </source>
</evidence>
<proteinExistence type="predicted"/>
<dbReference type="InterPro" id="IPR043502">
    <property type="entry name" value="DNA/RNA_pol_sf"/>
</dbReference>
<keyword evidence="2" id="KW-0472">Membrane</keyword>
<comment type="caution">
    <text evidence="2">The sequence shown here is derived from an EMBL/GenBank/DDBJ whole genome shotgun (WGS) entry which is preliminary data.</text>
</comment>
<dbReference type="Pfam" id="PF07727">
    <property type="entry name" value="RVT_2"/>
    <property type="match status" value="1"/>
</dbReference>
<dbReference type="InterPro" id="IPR013103">
    <property type="entry name" value="RVT_2"/>
</dbReference>
<keyword evidence="2" id="KW-0675">Receptor</keyword>